<keyword evidence="7" id="KW-0793">Thylakoid</keyword>
<comment type="function">
    <text evidence="7">NDH shuttles electrons from NAD(P)H:plastoquinone, via FMN and iron-sulfur (Fe-S) centers, to quinones in the photosynthetic chain and possibly in a chloroplast respiratory chain. The immediate electron acceptor for the enzyme in this species is believed to be plastoquinone. Couples the redox reaction to proton translocation, and thus conserves the redox energy in a proton gradient.</text>
</comment>
<feature type="transmembrane region" description="Helical" evidence="7">
    <location>
        <begin position="42"/>
        <end position="65"/>
    </location>
</feature>
<keyword evidence="5 7" id="KW-0520">NAD</keyword>
<dbReference type="PANTHER" id="PTHR22773">
    <property type="entry name" value="NADH DEHYDROGENASE"/>
    <property type="match status" value="1"/>
</dbReference>
<keyword evidence="9" id="KW-0934">Plastid</keyword>
<feature type="transmembrane region" description="Helical" evidence="7">
    <location>
        <begin position="85"/>
        <end position="106"/>
    </location>
</feature>
<dbReference type="GO" id="GO:0009535">
    <property type="term" value="C:chloroplast thylakoid membrane"/>
    <property type="evidence" value="ECO:0007669"/>
    <property type="project" value="UniProtKB-SubCell"/>
</dbReference>
<dbReference type="GO" id="GO:0042773">
    <property type="term" value="P:ATP synthesis coupled electron transport"/>
    <property type="evidence" value="ECO:0007669"/>
    <property type="project" value="InterPro"/>
</dbReference>
<dbReference type="GO" id="GO:0016655">
    <property type="term" value="F:oxidoreductase activity, acting on NAD(P)H, quinone or similar compound as acceptor"/>
    <property type="evidence" value="ECO:0007669"/>
    <property type="project" value="UniProtKB-UniRule"/>
</dbReference>
<dbReference type="AlphaFoldDB" id="A0A088CI50"/>
<evidence type="ECO:0000256" key="4">
    <source>
        <dbReference type="ARBA" id="ARBA00022989"/>
    </source>
</evidence>
<name>A0A088CI50_9VIRI</name>
<feature type="transmembrane region" description="Helical" evidence="7">
    <location>
        <begin position="113"/>
        <end position="132"/>
    </location>
</feature>
<evidence type="ECO:0000313" key="9">
    <source>
        <dbReference type="EMBL" id="AID67430.1"/>
    </source>
</evidence>
<keyword evidence="3 7" id="KW-1278">Translocase</keyword>
<evidence type="ECO:0000256" key="2">
    <source>
        <dbReference type="ARBA" id="ARBA00022692"/>
    </source>
</evidence>
<dbReference type="GO" id="GO:0048038">
    <property type="term" value="F:quinone binding"/>
    <property type="evidence" value="ECO:0007669"/>
    <property type="project" value="UniProtKB-KW"/>
</dbReference>
<dbReference type="GO" id="GO:0008137">
    <property type="term" value="F:NADH dehydrogenase (ubiquinone) activity"/>
    <property type="evidence" value="ECO:0007669"/>
    <property type="project" value="InterPro"/>
</dbReference>
<comment type="similarity">
    <text evidence="7">Belongs to the complex I subunit 2 family.</text>
</comment>
<feature type="transmembrane region" description="Helical" evidence="7">
    <location>
        <begin position="172"/>
        <end position="193"/>
    </location>
</feature>
<evidence type="ECO:0000259" key="8">
    <source>
        <dbReference type="Pfam" id="PF00361"/>
    </source>
</evidence>
<keyword evidence="9" id="KW-0150">Chloroplast</keyword>
<evidence type="ECO:0000256" key="3">
    <source>
        <dbReference type="ARBA" id="ARBA00022967"/>
    </source>
</evidence>
<feature type="transmembrane region" description="Helical" evidence="7">
    <location>
        <begin position="289"/>
        <end position="308"/>
    </location>
</feature>
<dbReference type="Pfam" id="PF00361">
    <property type="entry name" value="Proton_antipo_M"/>
    <property type="match status" value="1"/>
</dbReference>
<feature type="domain" description="NADH:quinone oxidoreductase/Mrp antiporter transmembrane" evidence="8">
    <location>
        <begin position="135"/>
        <end position="433"/>
    </location>
</feature>
<protein>
    <recommendedName>
        <fullName evidence="7">NAD(P)H-quinone oxidoreductase subunit 2, chloroplastic</fullName>
        <ecNumber evidence="7">7.1.1.-</ecNumber>
    </recommendedName>
    <alternativeName>
        <fullName evidence="7">NAD(P)H dehydrogenase, subunit 2</fullName>
    </alternativeName>
    <alternativeName>
        <fullName evidence="7">NADH-plastoquinone oxidoreductase subunit 2</fullName>
    </alternativeName>
</protein>
<geneLocation type="chloroplast" evidence="9"/>
<feature type="transmembrane region" description="Helical" evidence="7">
    <location>
        <begin position="315"/>
        <end position="336"/>
    </location>
</feature>
<organism evidence="9">
    <name type="scientific">Prasinococcus sp. CCMP1194</name>
    <dbReference type="NCBI Taxonomy" id="110672"/>
    <lineage>
        <taxon>Eukaryota</taxon>
        <taxon>Viridiplantae</taxon>
        <taxon>Prasinodermophyta</taxon>
        <taxon>Palmophyllophyceae</taxon>
        <taxon>Prasinococcales</taxon>
        <taxon>Prasinococcaceae</taxon>
        <taxon>Prasinococcus</taxon>
    </lineage>
</organism>
<gene>
    <name evidence="7 9" type="primary">ndhB</name>
</gene>
<keyword evidence="7" id="KW-0521">NADP</keyword>
<feature type="transmembrane region" description="Helical" evidence="7">
    <location>
        <begin position="474"/>
        <end position="494"/>
    </location>
</feature>
<comment type="subunit">
    <text evidence="7">NDH is composed of at least 16 different subunits, 5 of which are encoded in the nucleus.</text>
</comment>
<dbReference type="InterPro" id="IPR010096">
    <property type="entry name" value="NADH-Q_OxRdtase_suN/2"/>
</dbReference>
<accession>A0A088CI50</accession>
<reference evidence="9" key="1">
    <citation type="journal article" date="2014" name="BMC Genomics">
        <title>Six newly sequenced chloroplast genomes from prasinophyte green algae provide insights into the relationships among prasinophyte lineages and the diversity of streamlined genome architecture in picoplanktonic species.</title>
        <authorList>
            <person name="Lemieux C."/>
            <person name="Otis C."/>
            <person name="Turmel M."/>
        </authorList>
    </citation>
    <scope>NUCLEOTIDE SEQUENCE</scope>
</reference>
<keyword evidence="2 7" id="KW-0812">Transmembrane</keyword>
<evidence type="ECO:0000256" key="6">
    <source>
        <dbReference type="ARBA" id="ARBA00023136"/>
    </source>
</evidence>
<keyword evidence="7" id="KW-0618">Plastoquinone</keyword>
<comment type="subcellular location">
    <subcellularLocation>
        <location evidence="1">Membrane</location>
        <topology evidence="1">Multi-pass membrane protein</topology>
    </subcellularLocation>
    <subcellularLocation>
        <location evidence="7">Plastid</location>
        <location evidence="7">Chloroplast thylakoid membrane</location>
        <topology evidence="7">Multi-pass membrane protein</topology>
    </subcellularLocation>
</comment>
<comment type="catalytic activity">
    <reaction evidence="7">
        <text>a plastoquinone + NADPH + (n+1) H(+)(in) = a plastoquinol + NADP(+) + n H(+)(out)</text>
        <dbReference type="Rhea" id="RHEA:42612"/>
        <dbReference type="Rhea" id="RHEA-COMP:9561"/>
        <dbReference type="Rhea" id="RHEA-COMP:9562"/>
        <dbReference type="ChEBI" id="CHEBI:15378"/>
        <dbReference type="ChEBI" id="CHEBI:17757"/>
        <dbReference type="ChEBI" id="CHEBI:57783"/>
        <dbReference type="ChEBI" id="CHEBI:58349"/>
        <dbReference type="ChEBI" id="CHEBI:62192"/>
    </reaction>
</comment>
<feature type="transmembrane region" description="Helical" evidence="7">
    <location>
        <begin position="342"/>
        <end position="363"/>
    </location>
</feature>
<dbReference type="InterPro" id="IPR001750">
    <property type="entry name" value="ND/Mrp_TM"/>
</dbReference>
<sequence length="504" mass="56835">MNTFLFSPLVELSPVFPEIGFLVSLIGILFLEFFSTRVNTNLIFSFVLISFIWAFGITIFSMVHINETFFSETAIFFNAFHETGTSLLFRFLVLVSSFFCFFLSFGYLKKRDFVLVEFSVLFLFFVLSSLILCGAKNLLLVFLALEGVSFSSSLLIGLFKQDFRANEASLKYFFMGGLSSALLVYSFSFMYGLSNGSLDMDDLSFIFSFIPTSVEGNNAFLGSFPFLCLFFGLAFKLSLVPFHYWTPDVFEGSPAPILGLLSVPSKVAYTAFLFTIFQTVFFGSVPWKSILQFSLILNLVIGTFVSLNQMTLKRFLGYSSISQGGFLLMGLLLFDSKGLENFFVYFFVYAISTLGILSCITYFGMKTGKDTLKGFSEIGEKDPLLAVLLSFFLLSLCGIPPFAGFFAKLYLFVSTWNADLKFLVFIGFLCTIISLYFYLRIIKTMLVDKKVENTEDFNYSPLAFSKVLNSPLEFNIFFCSILNILGGIFFPLWVPVLTNFLGFV</sequence>
<evidence type="ECO:0000256" key="1">
    <source>
        <dbReference type="ARBA" id="ARBA00004141"/>
    </source>
</evidence>
<keyword evidence="7" id="KW-0813">Transport</keyword>
<evidence type="ECO:0000256" key="5">
    <source>
        <dbReference type="ARBA" id="ARBA00023027"/>
    </source>
</evidence>
<comment type="catalytic activity">
    <reaction evidence="7">
        <text>a plastoquinone + NADH + (n+1) H(+)(in) = a plastoquinol + NAD(+) + n H(+)(out)</text>
        <dbReference type="Rhea" id="RHEA:42608"/>
        <dbReference type="Rhea" id="RHEA-COMP:9561"/>
        <dbReference type="Rhea" id="RHEA-COMP:9562"/>
        <dbReference type="ChEBI" id="CHEBI:15378"/>
        <dbReference type="ChEBI" id="CHEBI:17757"/>
        <dbReference type="ChEBI" id="CHEBI:57540"/>
        <dbReference type="ChEBI" id="CHEBI:57945"/>
        <dbReference type="ChEBI" id="CHEBI:62192"/>
    </reaction>
</comment>
<feature type="transmembrane region" description="Helical" evidence="7">
    <location>
        <begin position="384"/>
        <end position="410"/>
    </location>
</feature>
<dbReference type="EC" id="7.1.1.-" evidence="7"/>
<feature type="transmembrane region" description="Helical" evidence="7">
    <location>
        <begin position="224"/>
        <end position="245"/>
    </location>
</feature>
<dbReference type="EMBL" id="KJ746597">
    <property type="protein sequence ID" value="AID67430.1"/>
    <property type="molecule type" value="Genomic_DNA"/>
</dbReference>
<proteinExistence type="inferred from homology"/>
<feature type="transmembrane region" description="Helical" evidence="7">
    <location>
        <begin position="15"/>
        <end position="35"/>
    </location>
</feature>
<feature type="transmembrane region" description="Helical" evidence="7">
    <location>
        <begin position="138"/>
        <end position="160"/>
    </location>
</feature>
<feature type="transmembrane region" description="Helical" evidence="7">
    <location>
        <begin position="257"/>
        <end position="277"/>
    </location>
</feature>
<keyword evidence="7" id="KW-0874">Quinone</keyword>
<dbReference type="GO" id="GO:0019684">
    <property type="term" value="P:photosynthesis, light reaction"/>
    <property type="evidence" value="ECO:0007669"/>
    <property type="project" value="UniProtKB-UniRule"/>
</dbReference>
<feature type="transmembrane region" description="Helical" evidence="7">
    <location>
        <begin position="422"/>
        <end position="439"/>
    </location>
</feature>
<dbReference type="HAMAP" id="MF_00445">
    <property type="entry name" value="NDH1_NuoN_1"/>
    <property type="match status" value="1"/>
</dbReference>
<evidence type="ECO:0000256" key="7">
    <source>
        <dbReference type="HAMAP-Rule" id="MF_00445"/>
    </source>
</evidence>
<keyword evidence="4 7" id="KW-1133">Transmembrane helix</keyword>
<keyword evidence="6 7" id="KW-0472">Membrane</keyword>